<evidence type="ECO:0000259" key="5">
    <source>
        <dbReference type="PROSITE" id="PS51891"/>
    </source>
</evidence>
<keyword evidence="4" id="KW-0456">Lyase</keyword>
<name>A0AA41ZII7_9SPHN</name>
<keyword evidence="2" id="KW-0479">Metal-binding</keyword>
<sequence>MTKRTAACSCGQLHLACNGEPVRISICHCLECQKRTGSIFGAQARYPREQVTIEGDSSQWTRRGDSGESATFHFCPTCGATVYWEPNAMPGFVSVAVGAFADPDFPPPYVSVYEERVHPWALALGELPLERHF</sequence>
<dbReference type="InterPro" id="IPR011057">
    <property type="entry name" value="Mss4-like_sf"/>
</dbReference>
<accession>A0AA41ZII7</accession>
<dbReference type="PROSITE" id="PS51891">
    <property type="entry name" value="CENP_V_GFA"/>
    <property type="match status" value="1"/>
</dbReference>
<dbReference type="Gene3D" id="3.90.1590.10">
    <property type="entry name" value="glutathione-dependent formaldehyde- activating enzyme (gfa)"/>
    <property type="match status" value="1"/>
</dbReference>
<dbReference type="GO" id="GO:0046872">
    <property type="term" value="F:metal ion binding"/>
    <property type="evidence" value="ECO:0007669"/>
    <property type="project" value="UniProtKB-KW"/>
</dbReference>
<evidence type="ECO:0000256" key="3">
    <source>
        <dbReference type="ARBA" id="ARBA00022833"/>
    </source>
</evidence>
<protein>
    <submittedName>
        <fullName evidence="6">GFA family protein</fullName>
    </submittedName>
</protein>
<keyword evidence="7" id="KW-1185">Reference proteome</keyword>
<evidence type="ECO:0000313" key="7">
    <source>
        <dbReference type="Proteomes" id="UP001165565"/>
    </source>
</evidence>
<keyword evidence="3" id="KW-0862">Zinc</keyword>
<evidence type="ECO:0000256" key="4">
    <source>
        <dbReference type="ARBA" id="ARBA00023239"/>
    </source>
</evidence>
<comment type="similarity">
    <text evidence="1">Belongs to the Gfa family.</text>
</comment>
<evidence type="ECO:0000256" key="2">
    <source>
        <dbReference type="ARBA" id="ARBA00022723"/>
    </source>
</evidence>
<proteinExistence type="inferred from homology"/>
<dbReference type="Proteomes" id="UP001165565">
    <property type="component" value="Unassembled WGS sequence"/>
</dbReference>
<dbReference type="EMBL" id="JANFAV010000012">
    <property type="protein sequence ID" value="MCW6536323.1"/>
    <property type="molecule type" value="Genomic_DNA"/>
</dbReference>
<reference evidence="6" key="1">
    <citation type="submission" date="2022-06" db="EMBL/GenBank/DDBJ databases">
        <title>Sphingomonas sp. nov. isolated from rhizosphere soil of tomato.</title>
        <authorList>
            <person name="Dong H."/>
            <person name="Gao R."/>
        </authorList>
    </citation>
    <scope>NUCLEOTIDE SEQUENCE</scope>
    <source>
        <strain evidence="6">MMSM24</strain>
    </source>
</reference>
<organism evidence="6 7">
    <name type="scientific">Sphingomonas lycopersici</name>
    <dbReference type="NCBI Taxonomy" id="2951807"/>
    <lineage>
        <taxon>Bacteria</taxon>
        <taxon>Pseudomonadati</taxon>
        <taxon>Pseudomonadota</taxon>
        <taxon>Alphaproteobacteria</taxon>
        <taxon>Sphingomonadales</taxon>
        <taxon>Sphingomonadaceae</taxon>
        <taxon>Sphingomonas</taxon>
    </lineage>
</organism>
<dbReference type="SUPFAM" id="SSF51316">
    <property type="entry name" value="Mss4-like"/>
    <property type="match status" value="1"/>
</dbReference>
<feature type="domain" description="CENP-V/GFA" evidence="5">
    <location>
        <begin position="4"/>
        <end position="121"/>
    </location>
</feature>
<dbReference type="PANTHER" id="PTHR33337:SF40">
    <property type="entry name" value="CENP-V_GFA DOMAIN-CONTAINING PROTEIN-RELATED"/>
    <property type="match status" value="1"/>
</dbReference>
<comment type="caution">
    <text evidence="6">The sequence shown here is derived from an EMBL/GenBank/DDBJ whole genome shotgun (WGS) entry which is preliminary data.</text>
</comment>
<evidence type="ECO:0000313" key="6">
    <source>
        <dbReference type="EMBL" id="MCW6536323.1"/>
    </source>
</evidence>
<dbReference type="RefSeq" id="WP_265269744.1">
    <property type="nucleotide sequence ID" value="NZ_JANFAU010000004.1"/>
</dbReference>
<dbReference type="PANTHER" id="PTHR33337">
    <property type="entry name" value="GFA DOMAIN-CONTAINING PROTEIN"/>
    <property type="match status" value="1"/>
</dbReference>
<dbReference type="InterPro" id="IPR006913">
    <property type="entry name" value="CENP-V/GFA"/>
</dbReference>
<dbReference type="Pfam" id="PF04828">
    <property type="entry name" value="GFA"/>
    <property type="match status" value="1"/>
</dbReference>
<dbReference type="AlphaFoldDB" id="A0AA41ZII7"/>
<dbReference type="GO" id="GO:0016846">
    <property type="term" value="F:carbon-sulfur lyase activity"/>
    <property type="evidence" value="ECO:0007669"/>
    <property type="project" value="InterPro"/>
</dbReference>
<evidence type="ECO:0000256" key="1">
    <source>
        <dbReference type="ARBA" id="ARBA00005495"/>
    </source>
</evidence>
<gene>
    <name evidence="6" type="ORF">NEE01_16210</name>
</gene>